<dbReference type="PROSITE" id="PS00086">
    <property type="entry name" value="CYTOCHROME_P450"/>
    <property type="match status" value="1"/>
</dbReference>
<keyword evidence="3 11" id="KW-0349">Heme</keyword>
<dbReference type="GO" id="GO:0016020">
    <property type="term" value="C:membrane"/>
    <property type="evidence" value="ECO:0007669"/>
    <property type="project" value="UniProtKB-SubCell"/>
</dbReference>
<dbReference type="InterPro" id="IPR036396">
    <property type="entry name" value="Cyt_P450_sf"/>
</dbReference>
<dbReference type="PANTHER" id="PTHR24282">
    <property type="entry name" value="CYTOCHROME P450 FAMILY MEMBER"/>
    <property type="match status" value="1"/>
</dbReference>
<evidence type="ECO:0000256" key="7">
    <source>
        <dbReference type="ARBA" id="ARBA00023002"/>
    </source>
</evidence>
<dbReference type="GO" id="GO:0044550">
    <property type="term" value="P:secondary metabolite biosynthetic process"/>
    <property type="evidence" value="ECO:0007669"/>
    <property type="project" value="UniProtKB-ARBA"/>
</dbReference>
<dbReference type="InterPro" id="IPR002401">
    <property type="entry name" value="Cyt_P450_E_grp-I"/>
</dbReference>
<evidence type="ECO:0000256" key="5">
    <source>
        <dbReference type="ARBA" id="ARBA00022723"/>
    </source>
</evidence>
<gene>
    <name evidence="13" type="ORF">FRX31_006907</name>
</gene>
<dbReference type="Gene3D" id="1.10.630.10">
    <property type="entry name" value="Cytochrome P450"/>
    <property type="match status" value="1"/>
</dbReference>
<keyword evidence="5 11" id="KW-0479">Metal-binding</keyword>
<accession>A0A7J6X194</accession>
<dbReference type="InterPro" id="IPR050665">
    <property type="entry name" value="Cytochrome_P450_Monooxygen"/>
</dbReference>
<evidence type="ECO:0000256" key="10">
    <source>
        <dbReference type="ARBA" id="ARBA00023136"/>
    </source>
</evidence>
<dbReference type="EMBL" id="JABWDY010006691">
    <property type="protein sequence ID" value="KAF5203506.1"/>
    <property type="molecule type" value="Genomic_DNA"/>
</dbReference>
<keyword evidence="10" id="KW-0472">Membrane</keyword>
<evidence type="ECO:0000256" key="3">
    <source>
        <dbReference type="ARBA" id="ARBA00022617"/>
    </source>
</evidence>
<dbReference type="GO" id="GO:0016705">
    <property type="term" value="F:oxidoreductase activity, acting on paired donors, with incorporation or reduction of molecular oxygen"/>
    <property type="evidence" value="ECO:0007669"/>
    <property type="project" value="InterPro"/>
</dbReference>
<reference evidence="13 14" key="1">
    <citation type="submission" date="2020-06" db="EMBL/GenBank/DDBJ databases">
        <title>Transcriptomic and genomic resources for Thalictrum thalictroides and T. hernandezii: Facilitating candidate gene discovery in an emerging model plant lineage.</title>
        <authorList>
            <person name="Arias T."/>
            <person name="Riano-Pachon D.M."/>
            <person name="Di Stilio V.S."/>
        </authorList>
    </citation>
    <scope>NUCLEOTIDE SEQUENCE [LARGE SCALE GENOMIC DNA]</scope>
    <source>
        <strain evidence="14">cv. WT478/WT964</strain>
        <tissue evidence="13">Leaves</tissue>
    </source>
</reference>
<evidence type="ECO:0000256" key="2">
    <source>
        <dbReference type="ARBA" id="ARBA00010617"/>
    </source>
</evidence>
<evidence type="ECO:0000256" key="1">
    <source>
        <dbReference type="ARBA" id="ARBA00004370"/>
    </source>
</evidence>
<comment type="subcellular location">
    <subcellularLocation>
        <location evidence="1">Membrane</location>
    </subcellularLocation>
</comment>
<protein>
    <submittedName>
        <fullName evidence="13">Cytochrome p450</fullName>
    </submittedName>
</protein>
<evidence type="ECO:0000256" key="12">
    <source>
        <dbReference type="RuleBase" id="RU000461"/>
    </source>
</evidence>
<dbReference type="Pfam" id="PF00067">
    <property type="entry name" value="p450"/>
    <property type="match status" value="1"/>
</dbReference>
<dbReference type="SUPFAM" id="SSF48264">
    <property type="entry name" value="Cytochrome P450"/>
    <property type="match status" value="1"/>
</dbReference>
<feature type="binding site" description="axial binding residue" evidence="11">
    <location>
        <position position="286"/>
    </location>
    <ligand>
        <name>heme</name>
        <dbReference type="ChEBI" id="CHEBI:30413"/>
    </ligand>
    <ligandPart>
        <name>Fe</name>
        <dbReference type="ChEBI" id="CHEBI:18248"/>
    </ligandPart>
</feature>
<keyword evidence="8 11" id="KW-0408">Iron</keyword>
<keyword evidence="6" id="KW-1133">Transmembrane helix</keyword>
<comment type="similarity">
    <text evidence="2 12">Belongs to the cytochrome P450 family.</text>
</comment>
<keyword evidence="14" id="KW-1185">Reference proteome</keyword>
<evidence type="ECO:0000256" key="6">
    <source>
        <dbReference type="ARBA" id="ARBA00022989"/>
    </source>
</evidence>
<comment type="caution">
    <text evidence="13">The sequence shown here is derived from an EMBL/GenBank/DDBJ whole genome shotgun (WGS) entry which is preliminary data.</text>
</comment>
<dbReference type="PANTHER" id="PTHR24282:SF36">
    <property type="entry name" value="CYTOCHROME P450 714A1-RELATED"/>
    <property type="match status" value="1"/>
</dbReference>
<dbReference type="AlphaFoldDB" id="A0A7J6X194"/>
<dbReference type="PRINTS" id="PR00385">
    <property type="entry name" value="P450"/>
</dbReference>
<evidence type="ECO:0000313" key="13">
    <source>
        <dbReference type="EMBL" id="KAF5203506.1"/>
    </source>
</evidence>
<dbReference type="GO" id="GO:0005506">
    <property type="term" value="F:iron ion binding"/>
    <property type="evidence" value="ECO:0007669"/>
    <property type="project" value="InterPro"/>
</dbReference>
<evidence type="ECO:0000256" key="4">
    <source>
        <dbReference type="ARBA" id="ARBA00022692"/>
    </source>
</evidence>
<dbReference type="GO" id="GO:0020037">
    <property type="term" value="F:heme binding"/>
    <property type="evidence" value="ECO:0007669"/>
    <property type="project" value="InterPro"/>
</dbReference>
<dbReference type="Proteomes" id="UP000554482">
    <property type="component" value="Unassembled WGS sequence"/>
</dbReference>
<dbReference type="InterPro" id="IPR001128">
    <property type="entry name" value="Cyt_P450"/>
</dbReference>
<keyword evidence="9 12" id="KW-0503">Monooxygenase</keyword>
<dbReference type="GO" id="GO:0004497">
    <property type="term" value="F:monooxygenase activity"/>
    <property type="evidence" value="ECO:0007669"/>
    <property type="project" value="UniProtKB-KW"/>
</dbReference>
<name>A0A7J6X194_THATH</name>
<keyword evidence="4" id="KW-0812">Transmembrane</keyword>
<sequence length="338" mass="37698">MLDSTFPILKSWEAQIASNGGEADIKVDDDLRNLSADVISRACFGSSYGMGNEIFKTLGALKVIIAKKNFIFGIPSFSYLPTKKNREIWKLEKKVKSSVLKIVKQCTKDPMSSKDLLMTILKNANSSQLPPGASNQFIVSNCKNFYFAGHDTTATAAQWILVLLASYPEWQMHARAEVVEVCGDKLPNPDSIGKMKMLTMVIQECLRLCPPSAFVAREAIEELKLGDLNIPKGTHIWVPIAVMHRDTRIWGHDVNEFRPDRFKNGISGACNLPIAYMPFGMGPRTCVGQHLAMVELKIILCLILSKFSFSLSPKYKHSPQARMLVEPGYGVYLLIKKI</sequence>
<keyword evidence="7 12" id="KW-0560">Oxidoreductase</keyword>
<evidence type="ECO:0000256" key="11">
    <source>
        <dbReference type="PIRSR" id="PIRSR602401-1"/>
    </source>
</evidence>
<evidence type="ECO:0000313" key="14">
    <source>
        <dbReference type="Proteomes" id="UP000554482"/>
    </source>
</evidence>
<dbReference type="InterPro" id="IPR017972">
    <property type="entry name" value="Cyt_P450_CS"/>
</dbReference>
<comment type="cofactor">
    <cofactor evidence="11">
        <name>heme</name>
        <dbReference type="ChEBI" id="CHEBI:30413"/>
    </cofactor>
</comment>
<dbReference type="PRINTS" id="PR00463">
    <property type="entry name" value="EP450I"/>
</dbReference>
<evidence type="ECO:0000256" key="8">
    <source>
        <dbReference type="ARBA" id="ARBA00023004"/>
    </source>
</evidence>
<proteinExistence type="inferred from homology"/>
<evidence type="ECO:0000256" key="9">
    <source>
        <dbReference type="ARBA" id="ARBA00023033"/>
    </source>
</evidence>
<dbReference type="OrthoDB" id="1470350at2759"/>
<organism evidence="13 14">
    <name type="scientific">Thalictrum thalictroides</name>
    <name type="common">Rue-anemone</name>
    <name type="synonym">Anemone thalictroides</name>
    <dbReference type="NCBI Taxonomy" id="46969"/>
    <lineage>
        <taxon>Eukaryota</taxon>
        <taxon>Viridiplantae</taxon>
        <taxon>Streptophyta</taxon>
        <taxon>Embryophyta</taxon>
        <taxon>Tracheophyta</taxon>
        <taxon>Spermatophyta</taxon>
        <taxon>Magnoliopsida</taxon>
        <taxon>Ranunculales</taxon>
        <taxon>Ranunculaceae</taxon>
        <taxon>Thalictroideae</taxon>
        <taxon>Thalictrum</taxon>
    </lineage>
</organism>